<feature type="compositionally biased region" description="Pro residues" evidence="1">
    <location>
        <begin position="67"/>
        <end position="77"/>
    </location>
</feature>
<accession>K5WJH0</accession>
<dbReference type="HOGENOM" id="CLU_2638854_0_0_1"/>
<gene>
    <name evidence="2" type="ORF">PHACADRAFT_263645</name>
</gene>
<organism evidence="2 3">
    <name type="scientific">Phanerochaete carnosa (strain HHB-10118-sp)</name>
    <name type="common">White-rot fungus</name>
    <name type="synonym">Peniophora carnosa</name>
    <dbReference type="NCBI Taxonomy" id="650164"/>
    <lineage>
        <taxon>Eukaryota</taxon>
        <taxon>Fungi</taxon>
        <taxon>Dikarya</taxon>
        <taxon>Basidiomycota</taxon>
        <taxon>Agaricomycotina</taxon>
        <taxon>Agaricomycetes</taxon>
        <taxon>Polyporales</taxon>
        <taxon>Phanerochaetaceae</taxon>
        <taxon>Phanerochaete</taxon>
    </lineage>
</organism>
<dbReference type="EMBL" id="JH930478">
    <property type="protein sequence ID" value="EKM50377.1"/>
    <property type="molecule type" value="Genomic_DNA"/>
</dbReference>
<feature type="region of interest" description="Disordered" evidence="1">
    <location>
        <begin position="50"/>
        <end position="77"/>
    </location>
</feature>
<dbReference type="InParanoid" id="K5WJH0"/>
<keyword evidence="3" id="KW-1185">Reference proteome</keyword>
<dbReference type="AlphaFoldDB" id="K5WJH0"/>
<dbReference type="RefSeq" id="XP_007400653.1">
    <property type="nucleotide sequence ID" value="XM_007400591.1"/>
</dbReference>
<dbReference type="KEGG" id="pco:PHACADRAFT_263645"/>
<evidence type="ECO:0000313" key="3">
    <source>
        <dbReference type="Proteomes" id="UP000008370"/>
    </source>
</evidence>
<evidence type="ECO:0000256" key="1">
    <source>
        <dbReference type="SAM" id="MobiDB-lite"/>
    </source>
</evidence>
<feature type="region of interest" description="Disordered" evidence="1">
    <location>
        <begin position="1"/>
        <end position="23"/>
    </location>
</feature>
<dbReference type="Proteomes" id="UP000008370">
    <property type="component" value="Unassembled WGS sequence"/>
</dbReference>
<sequence length="77" mass="8288">MVPPLRRLSSSGASPSSLSFPPLLTSFPQEGDQFCSDACRDLHRADKLPLVIPSRPSSPALSDPSDPGFPLPSPFRR</sequence>
<feature type="compositionally biased region" description="Low complexity" evidence="1">
    <location>
        <begin position="53"/>
        <end position="66"/>
    </location>
</feature>
<evidence type="ECO:0000313" key="2">
    <source>
        <dbReference type="EMBL" id="EKM50377.1"/>
    </source>
</evidence>
<proteinExistence type="predicted"/>
<reference evidence="2 3" key="1">
    <citation type="journal article" date="2012" name="BMC Genomics">
        <title>Comparative genomics of the white-rot fungi, Phanerochaete carnosa and P. chrysosporium, to elucidate the genetic basis of the distinct wood types they colonize.</title>
        <authorList>
            <person name="Suzuki H."/>
            <person name="MacDonald J."/>
            <person name="Syed K."/>
            <person name="Salamov A."/>
            <person name="Hori C."/>
            <person name="Aerts A."/>
            <person name="Henrissat B."/>
            <person name="Wiebenga A."/>
            <person name="vanKuyk P.A."/>
            <person name="Barry K."/>
            <person name="Lindquist E."/>
            <person name="LaButti K."/>
            <person name="Lapidus A."/>
            <person name="Lucas S."/>
            <person name="Coutinho P."/>
            <person name="Gong Y."/>
            <person name="Samejima M."/>
            <person name="Mahadevan R."/>
            <person name="Abou-Zaid M."/>
            <person name="de Vries R.P."/>
            <person name="Igarashi K."/>
            <person name="Yadav J.S."/>
            <person name="Grigoriev I.V."/>
            <person name="Master E.R."/>
        </authorList>
    </citation>
    <scope>NUCLEOTIDE SEQUENCE [LARGE SCALE GENOMIC DNA]</scope>
    <source>
        <strain evidence="2 3">HHB-10118-sp</strain>
    </source>
</reference>
<name>K5WJH0_PHACS</name>
<dbReference type="GeneID" id="18918611"/>
<protein>
    <submittedName>
        <fullName evidence="2">Uncharacterized protein</fullName>
    </submittedName>
</protein>